<organism evidence="2 3">
    <name type="scientific">Virgisporangium aurantiacum</name>
    <dbReference type="NCBI Taxonomy" id="175570"/>
    <lineage>
        <taxon>Bacteria</taxon>
        <taxon>Bacillati</taxon>
        <taxon>Actinomycetota</taxon>
        <taxon>Actinomycetes</taxon>
        <taxon>Micromonosporales</taxon>
        <taxon>Micromonosporaceae</taxon>
        <taxon>Virgisporangium</taxon>
    </lineage>
</organism>
<gene>
    <name evidence="2" type="ORF">Vau01_041160</name>
</gene>
<dbReference type="SUPFAM" id="SSF89082">
    <property type="entry name" value="Antibiotic binding domain of TipA-like multidrug resistance regulators"/>
    <property type="match status" value="1"/>
</dbReference>
<dbReference type="RefSeq" id="WP_203995291.1">
    <property type="nucleotide sequence ID" value="NZ_BOPG01000025.1"/>
</dbReference>
<sequence length="128" mass="14217">MTENPYADEARERWGNTAAYRQSQERTARYTAGDWAEIKAAGDDLNERLAAALRAGVAAGDPAAMDLAEEHRQQLNRYFYDCDPEFHRGLGDMYVDDPRFTATYDAVTPGLAAYLRDAIHANAARASV</sequence>
<keyword evidence="3" id="KW-1185">Reference proteome</keyword>
<proteinExistence type="predicted"/>
<dbReference type="InterPro" id="IPR012925">
    <property type="entry name" value="TipAS_dom"/>
</dbReference>
<name>A0A8J3Z7X1_9ACTN</name>
<evidence type="ECO:0000259" key="1">
    <source>
        <dbReference type="Pfam" id="PF07739"/>
    </source>
</evidence>
<dbReference type="InterPro" id="IPR036244">
    <property type="entry name" value="TipA-like_antibiotic-bd"/>
</dbReference>
<dbReference type="AlphaFoldDB" id="A0A8J3Z7X1"/>
<accession>A0A8J3Z7X1</accession>
<evidence type="ECO:0000313" key="2">
    <source>
        <dbReference type="EMBL" id="GIJ56600.1"/>
    </source>
</evidence>
<dbReference type="Proteomes" id="UP000612585">
    <property type="component" value="Unassembled WGS sequence"/>
</dbReference>
<protein>
    <recommendedName>
        <fullName evidence="1">TipAS antibiotic-recognition domain-containing protein</fullName>
    </recommendedName>
</protein>
<reference evidence="2" key="1">
    <citation type="submission" date="2021-01" db="EMBL/GenBank/DDBJ databases">
        <title>Whole genome shotgun sequence of Virgisporangium aurantiacum NBRC 16421.</title>
        <authorList>
            <person name="Komaki H."/>
            <person name="Tamura T."/>
        </authorList>
    </citation>
    <scope>NUCLEOTIDE SEQUENCE</scope>
    <source>
        <strain evidence="2">NBRC 16421</strain>
    </source>
</reference>
<comment type="caution">
    <text evidence="2">The sequence shown here is derived from an EMBL/GenBank/DDBJ whole genome shotgun (WGS) entry which is preliminary data.</text>
</comment>
<dbReference type="EMBL" id="BOPG01000025">
    <property type="protein sequence ID" value="GIJ56600.1"/>
    <property type="molecule type" value="Genomic_DNA"/>
</dbReference>
<evidence type="ECO:0000313" key="3">
    <source>
        <dbReference type="Proteomes" id="UP000612585"/>
    </source>
</evidence>
<dbReference type="Pfam" id="PF07739">
    <property type="entry name" value="TipAS"/>
    <property type="match status" value="1"/>
</dbReference>
<dbReference type="Gene3D" id="1.10.490.50">
    <property type="entry name" value="Antibiotic binding domain of TipA-like multidrug resistance regulators"/>
    <property type="match status" value="1"/>
</dbReference>
<feature type="domain" description="TipAS antibiotic-recognition" evidence="1">
    <location>
        <begin position="6"/>
        <end position="122"/>
    </location>
</feature>